<dbReference type="SUPFAM" id="SSF53850">
    <property type="entry name" value="Periplasmic binding protein-like II"/>
    <property type="match status" value="1"/>
</dbReference>
<dbReference type="EC" id="2.5.1.61" evidence="8"/>
<organism evidence="12 13">
    <name type="scientific">Dongia soli</name>
    <dbReference type="NCBI Taxonomy" id="600628"/>
    <lineage>
        <taxon>Bacteria</taxon>
        <taxon>Pseudomonadati</taxon>
        <taxon>Pseudomonadota</taxon>
        <taxon>Alphaproteobacteria</taxon>
        <taxon>Rhodospirillales</taxon>
        <taxon>Dongiaceae</taxon>
        <taxon>Dongia</taxon>
    </lineage>
</organism>
<keyword evidence="6 8" id="KW-0627">Porphyrin biosynthesis</keyword>
<dbReference type="PRINTS" id="PR00151">
    <property type="entry name" value="PORPHBDMNASE"/>
</dbReference>
<dbReference type="Gene3D" id="3.40.190.10">
    <property type="entry name" value="Periplasmic binding protein-like II"/>
    <property type="match status" value="2"/>
</dbReference>
<dbReference type="InterPro" id="IPR000860">
    <property type="entry name" value="HemC"/>
</dbReference>
<dbReference type="InterPro" id="IPR036803">
    <property type="entry name" value="Porphobilinogen_deaminase_C_sf"/>
</dbReference>
<comment type="similarity">
    <text evidence="3 8">Belongs to the HMBS family.</text>
</comment>
<dbReference type="HAMAP" id="MF_00260">
    <property type="entry name" value="Porphobil_deam"/>
    <property type="match status" value="1"/>
</dbReference>
<evidence type="ECO:0000256" key="4">
    <source>
        <dbReference type="ARBA" id="ARBA00011245"/>
    </source>
</evidence>
<dbReference type="PANTHER" id="PTHR11557">
    <property type="entry name" value="PORPHOBILINOGEN DEAMINASE"/>
    <property type="match status" value="1"/>
</dbReference>
<dbReference type="Pfam" id="PF01379">
    <property type="entry name" value="Porphobil_deam"/>
    <property type="match status" value="1"/>
</dbReference>
<feature type="compositionally biased region" description="Basic and acidic residues" evidence="9">
    <location>
        <begin position="279"/>
        <end position="301"/>
    </location>
</feature>
<comment type="caution">
    <text evidence="12">The sequence shown here is derived from an EMBL/GenBank/DDBJ whole genome shotgun (WGS) entry which is preliminary data.</text>
</comment>
<keyword evidence="5 8" id="KW-0808">Transferase</keyword>
<sequence>MTAALLRIGTRASPMAVSQTGRVARELAAANPELAAPGAIELVKIVTTGDQLQDRKLSEIGGKALFTKEIEEALIAGQVDMAVHSMKDVPTVLPPGLEIACMLKRDDPRDAVMAAGCKSFDDLPAGATIGTSSLRRAAQVLHRWPQLKVVPYRGNANTRLRKLQEGVVDATILALSGLHRIDRLDVISFIMSVEDMLPAVGQGALGVEIRSDDQRARNWLAPLRDEPSEICVNAERSLLMTLDGSCRTPIAALAEIDDEGELRLRGLLAQPDGSQLVQGERRGKPSDGEKLGQDLGLELKKKLPIMPTH</sequence>
<accession>A0ABU5EFL8</accession>
<comment type="function">
    <text evidence="1 8">Tetrapolymerization of the monopyrrole PBG into the hydroxymethylbilane pre-uroporphyrinogen in several discrete steps.</text>
</comment>
<evidence type="ECO:0000313" key="13">
    <source>
        <dbReference type="Proteomes" id="UP001279642"/>
    </source>
</evidence>
<dbReference type="Proteomes" id="UP001279642">
    <property type="component" value="Unassembled WGS sequence"/>
</dbReference>
<dbReference type="InterPro" id="IPR022418">
    <property type="entry name" value="Porphobilinogen_deaminase_C"/>
</dbReference>
<evidence type="ECO:0000256" key="5">
    <source>
        <dbReference type="ARBA" id="ARBA00022679"/>
    </source>
</evidence>
<reference evidence="12 13" key="1">
    <citation type="journal article" date="2016" name="Antonie Van Leeuwenhoek">
        <title>Dongia soli sp. nov., isolated from soil from Dokdo, Korea.</title>
        <authorList>
            <person name="Kim D.U."/>
            <person name="Lee H."/>
            <person name="Kim H."/>
            <person name="Kim S.G."/>
            <person name="Ka J.O."/>
        </authorList>
    </citation>
    <scope>NUCLEOTIDE SEQUENCE [LARGE SCALE GENOMIC DNA]</scope>
    <source>
        <strain evidence="12 13">D78</strain>
    </source>
</reference>
<keyword evidence="13" id="KW-1185">Reference proteome</keyword>
<feature type="domain" description="Porphobilinogen deaminase N-terminal" evidence="10">
    <location>
        <begin position="6"/>
        <end position="217"/>
    </location>
</feature>
<evidence type="ECO:0000256" key="6">
    <source>
        <dbReference type="ARBA" id="ARBA00023244"/>
    </source>
</evidence>
<dbReference type="RefSeq" id="WP_320509883.1">
    <property type="nucleotide sequence ID" value="NZ_JAXCLW010000006.1"/>
</dbReference>
<dbReference type="Gene3D" id="3.30.160.40">
    <property type="entry name" value="Porphobilinogen deaminase, C-terminal domain"/>
    <property type="match status" value="1"/>
</dbReference>
<feature type="modified residue" description="S-(dipyrrolylmethanemethyl)cysteine" evidence="8">
    <location>
        <position position="246"/>
    </location>
</feature>
<feature type="region of interest" description="Disordered" evidence="9">
    <location>
        <begin position="274"/>
        <end position="309"/>
    </location>
</feature>
<comment type="cofactor">
    <cofactor evidence="8">
        <name>dipyrromethane</name>
        <dbReference type="ChEBI" id="CHEBI:60342"/>
    </cofactor>
    <text evidence="8">Binds 1 dipyrromethane group covalently.</text>
</comment>
<gene>
    <name evidence="8 12" type="primary">hemC</name>
    <name evidence="12" type="ORF">SMD27_18340</name>
</gene>
<dbReference type="PIRSF" id="PIRSF001438">
    <property type="entry name" value="4pyrrol_synth_OHMeBilane_synth"/>
    <property type="match status" value="1"/>
</dbReference>
<evidence type="ECO:0000256" key="3">
    <source>
        <dbReference type="ARBA" id="ARBA00005638"/>
    </source>
</evidence>
<evidence type="ECO:0000259" key="11">
    <source>
        <dbReference type="Pfam" id="PF03900"/>
    </source>
</evidence>
<dbReference type="PANTHER" id="PTHR11557:SF0">
    <property type="entry name" value="PORPHOBILINOGEN DEAMINASE"/>
    <property type="match status" value="1"/>
</dbReference>
<comment type="catalytic activity">
    <reaction evidence="7 8">
        <text>4 porphobilinogen + H2O = hydroxymethylbilane + 4 NH4(+)</text>
        <dbReference type="Rhea" id="RHEA:13185"/>
        <dbReference type="ChEBI" id="CHEBI:15377"/>
        <dbReference type="ChEBI" id="CHEBI:28938"/>
        <dbReference type="ChEBI" id="CHEBI:57845"/>
        <dbReference type="ChEBI" id="CHEBI:58126"/>
        <dbReference type="EC" id="2.5.1.61"/>
    </reaction>
</comment>
<dbReference type="InterPro" id="IPR022419">
    <property type="entry name" value="Porphobilin_deaminase_cofac_BS"/>
</dbReference>
<evidence type="ECO:0000256" key="2">
    <source>
        <dbReference type="ARBA" id="ARBA00004735"/>
    </source>
</evidence>
<evidence type="ECO:0000256" key="7">
    <source>
        <dbReference type="ARBA" id="ARBA00048169"/>
    </source>
</evidence>
<protein>
    <recommendedName>
        <fullName evidence="8">Porphobilinogen deaminase</fullName>
        <shortName evidence="8">PBG</shortName>
        <ecNumber evidence="8">2.5.1.61</ecNumber>
    </recommendedName>
    <alternativeName>
        <fullName evidence="8">Hydroxymethylbilane synthase</fullName>
        <shortName evidence="8">HMBS</shortName>
    </alternativeName>
    <alternativeName>
        <fullName evidence="8">Pre-uroporphyrinogen synthase</fullName>
    </alternativeName>
</protein>
<dbReference type="NCBIfam" id="TIGR00212">
    <property type="entry name" value="hemC"/>
    <property type="match status" value="1"/>
</dbReference>
<comment type="pathway">
    <text evidence="2">Porphyrin-containing compound metabolism; protoporphyrin-IX biosynthesis; coproporphyrinogen-III from 5-aminolevulinate: step 2/4.</text>
</comment>
<proteinExistence type="inferred from homology"/>
<dbReference type="Pfam" id="PF03900">
    <property type="entry name" value="Porphobil_deamC"/>
    <property type="match status" value="1"/>
</dbReference>
<dbReference type="PROSITE" id="PS00533">
    <property type="entry name" value="PORPHOBILINOGEN_DEAM"/>
    <property type="match status" value="1"/>
</dbReference>
<evidence type="ECO:0000256" key="1">
    <source>
        <dbReference type="ARBA" id="ARBA00002869"/>
    </source>
</evidence>
<dbReference type="SUPFAM" id="SSF54782">
    <property type="entry name" value="Porphobilinogen deaminase (hydroxymethylbilane synthase), C-terminal domain"/>
    <property type="match status" value="1"/>
</dbReference>
<comment type="subunit">
    <text evidence="4 8">Monomer.</text>
</comment>
<evidence type="ECO:0000313" key="12">
    <source>
        <dbReference type="EMBL" id="MDY0884809.1"/>
    </source>
</evidence>
<evidence type="ECO:0000256" key="8">
    <source>
        <dbReference type="HAMAP-Rule" id="MF_00260"/>
    </source>
</evidence>
<dbReference type="GO" id="GO:0004418">
    <property type="term" value="F:hydroxymethylbilane synthase activity"/>
    <property type="evidence" value="ECO:0007669"/>
    <property type="project" value="UniProtKB-EC"/>
</dbReference>
<dbReference type="InterPro" id="IPR022417">
    <property type="entry name" value="Porphobilin_deaminase_N"/>
</dbReference>
<comment type="miscellaneous">
    <text evidence="8">The porphobilinogen subunits are added to the dipyrromethane group.</text>
</comment>
<dbReference type="EMBL" id="JAXCLW010000006">
    <property type="protein sequence ID" value="MDY0884809.1"/>
    <property type="molecule type" value="Genomic_DNA"/>
</dbReference>
<feature type="domain" description="Porphobilinogen deaminase C-terminal" evidence="11">
    <location>
        <begin position="230"/>
        <end position="300"/>
    </location>
</feature>
<name>A0ABU5EFL8_9PROT</name>
<evidence type="ECO:0000256" key="9">
    <source>
        <dbReference type="SAM" id="MobiDB-lite"/>
    </source>
</evidence>
<evidence type="ECO:0000259" key="10">
    <source>
        <dbReference type="Pfam" id="PF01379"/>
    </source>
</evidence>